<proteinExistence type="predicted"/>
<dbReference type="KEGG" id="plv:ERIC2_c07720"/>
<dbReference type="EMBL" id="CP003355">
    <property type="protein sequence ID" value="AHD04613.1"/>
    <property type="molecule type" value="Genomic_DNA"/>
</dbReference>
<reference evidence="1 2" key="1">
    <citation type="journal article" date="2014" name="PLoS ONE">
        <title>How to Kill the Honey Bee Larva: Genomic Potential and Virulence Mechanisms of Paenibacillus larvae.</title>
        <authorList>
            <person name="Djukic M."/>
            <person name="Brzuszkiewicz E."/>
            <person name="Funfhaus A."/>
            <person name="Voss J."/>
            <person name="Gollnow K."/>
            <person name="Poppinga L."/>
            <person name="Liesegang H."/>
            <person name="Garcia-Gonzalez E."/>
            <person name="Genersch E."/>
            <person name="Daniel R."/>
        </authorList>
    </citation>
    <scope>NUCLEOTIDE SEQUENCE [LARGE SCALE GENOMIC DNA]</scope>
    <source>
        <strain evidence="1 2">DSM 25430</strain>
    </source>
</reference>
<evidence type="ECO:0000313" key="1">
    <source>
        <dbReference type="EMBL" id="AHD04613.1"/>
    </source>
</evidence>
<evidence type="ECO:0000313" key="2">
    <source>
        <dbReference type="Proteomes" id="UP000029431"/>
    </source>
</evidence>
<sequence>MKSRTNFSPDGNLSYEIDSIDLIYEIFTRKMMELSFTEKGRNAILEIYEN</sequence>
<dbReference type="HOGENOM" id="CLU_3120640_0_0_9"/>
<name>V9W383_9BACL</name>
<keyword evidence="2" id="KW-1185">Reference proteome</keyword>
<accession>V9W383</accession>
<organism evidence="1 2">
    <name type="scientific">Paenibacillus larvae subsp. larvae DSM 25430</name>
    <dbReference type="NCBI Taxonomy" id="697284"/>
    <lineage>
        <taxon>Bacteria</taxon>
        <taxon>Bacillati</taxon>
        <taxon>Bacillota</taxon>
        <taxon>Bacilli</taxon>
        <taxon>Bacillales</taxon>
        <taxon>Paenibacillaceae</taxon>
        <taxon>Paenibacillus</taxon>
    </lineage>
</organism>
<protein>
    <submittedName>
        <fullName evidence="1">Uncharacterized protein</fullName>
    </submittedName>
</protein>
<gene>
    <name evidence="1" type="ORF">ERIC2_c07720</name>
</gene>
<dbReference type="Proteomes" id="UP000029431">
    <property type="component" value="Chromosome"/>
</dbReference>
<dbReference type="AlphaFoldDB" id="V9W383"/>